<reference evidence="2" key="1">
    <citation type="submission" date="2023-11" db="EMBL/GenBank/DDBJ databases">
        <authorList>
            <person name="Alioto T."/>
            <person name="Alioto T."/>
            <person name="Gomez Garrido J."/>
        </authorList>
    </citation>
    <scope>NUCLEOTIDE SEQUENCE</scope>
</reference>
<evidence type="ECO:0000256" key="1">
    <source>
        <dbReference type="SAM" id="MobiDB-lite"/>
    </source>
</evidence>
<dbReference type="Proteomes" id="UP001296104">
    <property type="component" value="Unassembled WGS sequence"/>
</dbReference>
<feature type="compositionally biased region" description="Basic and acidic residues" evidence="1">
    <location>
        <begin position="14"/>
        <end position="28"/>
    </location>
</feature>
<gene>
    <name evidence="2" type="ORF">LECACI_7A006108</name>
</gene>
<proteinExistence type="predicted"/>
<dbReference type="AlphaFoldDB" id="A0AAI8Z1X5"/>
<dbReference type="EMBL" id="CAVMBE010000042">
    <property type="protein sequence ID" value="CAK4030950.1"/>
    <property type="molecule type" value="Genomic_DNA"/>
</dbReference>
<sequence length="331" mass="35851">MAGTKKTSDSVVARADEQRNAPSEKEAPASKTSKTSKKRAASPDGEASPLPAKKAKLTQPTAKPTKKRSAPADEESHVSGPVKKAKRASKCVQVKQEELSPAAYPSGIPQVKLEPLSEEAEPEQTSSSSFAGETPALVDQTQSEADNLEDLFVDPLDQAKPTPAEGTDPNSAPVPTQEEQEKEKEKEEEEEEEEEEEDDGYDPAEVALLQTLIADEQTAVAAAPPSPDKLISFDELLWRAARAGEIRGRAPPASRYPATASEFHIDGSLSVLPRPANWNHIYCPRCYTWGSNCFYNVQGCVYQRYVMPVNLGGWCGGECGYCAVIFDAAQR</sequence>
<evidence type="ECO:0000313" key="2">
    <source>
        <dbReference type="EMBL" id="CAK4030950.1"/>
    </source>
</evidence>
<comment type="caution">
    <text evidence="2">The sequence shown here is derived from an EMBL/GenBank/DDBJ whole genome shotgun (WGS) entry which is preliminary data.</text>
</comment>
<name>A0AAI8Z1X5_9PEZI</name>
<evidence type="ECO:0000313" key="3">
    <source>
        <dbReference type="Proteomes" id="UP001296104"/>
    </source>
</evidence>
<keyword evidence="3" id="KW-1185">Reference proteome</keyword>
<protein>
    <submittedName>
        <fullName evidence="2">Uncharacterized protein</fullName>
    </submittedName>
</protein>
<feature type="region of interest" description="Disordered" evidence="1">
    <location>
        <begin position="1"/>
        <end position="203"/>
    </location>
</feature>
<accession>A0AAI8Z1X5</accession>
<feature type="compositionally biased region" description="Acidic residues" evidence="1">
    <location>
        <begin position="186"/>
        <end position="202"/>
    </location>
</feature>
<organism evidence="2 3">
    <name type="scientific">Lecanosticta acicola</name>
    <dbReference type="NCBI Taxonomy" id="111012"/>
    <lineage>
        <taxon>Eukaryota</taxon>
        <taxon>Fungi</taxon>
        <taxon>Dikarya</taxon>
        <taxon>Ascomycota</taxon>
        <taxon>Pezizomycotina</taxon>
        <taxon>Dothideomycetes</taxon>
        <taxon>Dothideomycetidae</taxon>
        <taxon>Mycosphaerellales</taxon>
        <taxon>Mycosphaerellaceae</taxon>
        <taxon>Lecanosticta</taxon>
    </lineage>
</organism>